<sequence length="53" mass="5547">MSQIATAWAFPNAVTPADTDHTAFMDARRAAIVAAVQRLFPAADSSSTSTPNP</sequence>
<reference evidence="1 2" key="1">
    <citation type="submission" date="2020-08" db="EMBL/GenBank/DDBJ databases">
        <title>Genomic Encyclopedia of Type Strains, Phase III (KMG-III): the genomes of soil and plant-associated and newly described type strains.</title>
        <authorList>
            <person name="Whitman W."/>
        </authorList>
    </citation>
    <scope>NUCLEOTIDE SEQUENCE [LARGE SCALE GENOMIC DNA]</scope>
    <source>
        <strain evidence="1 2">CECT 3287</strain>
    </source>
</reference>
<proteinExistence type="predicted"/>
<comment type="caution">
    <text evidence="1">The sequence shown here is derived from an EMBL/GenBank/DDBJ whole genome shotgun (WGS) entry which is preliminary data.</text>
</comment>
<accession>A0A7W5AGT3</accession>
<name>A0A7W5AGT3_9ACTN</name>
<organism evidence="1 2">
    <name type="scientific">Actinoplanes campanulatus</name>
    <dbReference type="NCBI Taxonomy" id="113559"/>
    <lineage>
        <taxon>Bacteria</taxon>
        <taxon>Bacillati</taxon>
        <taxon>Actinomycetota</taxon>
        <taxon>Actinomycetes</taxon>
        <taxon>Micromonosporales</taxon>
        <taxon>Micromonosporaceae</taxon>
        <taxon>Actinoplanes</taxon>
    </lineage>
</organism>
<dbReference type="RefSeq" id="WP_203833766.1">
    <property type="nucleotide sequence ID" value="NZ_BMPW01000004.1"/>
</dbReference>
<dbReference type="EMBL" id="JACHXF010000006">
    <property type="protein sequence ID" value="MBB3095795.1"/>
    <property type="molecule type" value="Genomic_DNA"/>
</dbReference>
<dbReference type="AlphaFoldDB" id="A0A7W5AGT3"/>
<evidence type="ECO:0000313" key="2">
    <source>
        <dbReference type="Proteomes" id="UP000590749"/>
    </source>
</evidence>
<keyword evidence="2" id="KW-1185">Reference proteome</keyword>
<gene>
    <name evidence="1" type="ORF">FHR83_003465</name>
</gene>
<dbReference type="Proteomes" id="UP000590749">
    <property type="component" value="Unassembled WGS sequence"/>
</dbReference>
<evidence type="ECO:0000313" key="1">
    <source>
        <dbReference type="EMBL" id="MBB3095795.1"/>
    </source>
</evidence>
<protein>
    <submittedName>
        <fullName evidence="1">Uncharacterized protein</fullName>
    </submittedName>
</protein>